<keyword evidence="10 14" id="KW-1133">Transmembrane helix</keyword>
<evidence type="ECO:0000256" key="4">
    <source>
        <dbReference type="ARBA" id="ARBA00022670"/>
    </source>
</evidence>
<dbReference type="Gene3D" id="3.10.580.10">
    <property type="entry name" value="CBS-domain"/>
    <property type="match status" value="1"/>
</dbReference>
<dbReference type="SMART" id="SM00116">
    <property type="entry name" value="CBS"/>
    <property type="match status" value="2"/>
</dbReference>
<organism evidence="19 20">
    <name type="scientific">Actinoallomurus bryophytorum</name>
    <dbReference type="NCBI Taxonomy" id="1490222"/>
    <lineage>
        <taxon>Bacteria</taxon>
        <taxon>Bacillati</taxon>
        <taxon>Actinomycetota</taxon>
        <taxon>Actinomycetes</taxon>
        <taxon>Streptosporangiales</taxon>
        <taxon>Thermomonosporaceae</taxon>
        <taxon>Actinoallomurus</taxon>
    </lineage>
</organism>
<evidence type="ECO:0000256" key="10">
    <source>
        <dbReference type="ARBA" id="ARBA00022989"/>
    </source>
</evidence>
<feature type="binding site" evidence="16">
    <location>
        <position position="67"/>
    </location>
    <ligand>
        <name>Zn(2+)</name>
        <dbReference type="ChEBI" id="CHEBI:29105"/>
        <note>catalytic</note>
    </ligand>
</feature>
<evidence type="ECO:0000256" key="7">
    <source>
        <dbReference type="ARBA" id="ARBA00022737"/>
    </source>
</evidence>
<evidence type="ECO:0000256" key="3">
    <source>
        <dbReference type="ARBA" id="ARBA00022475"/>
    </source>
</evidence>
<feature type="transmembrane region" description="Helical" evidence="14">
    <location>
        <begin position="139"/>
        <end position="164"/>
    </location>
</feature>
<dbReference type="GO" id="GO:0005886">
    <property type="term" value="C:plasma membrane"/>
    <property type="evidence" value="ECO:0007669"/>
    <property type="project" value="UniProtKB-SubCell"/>
</dbReference>
<dbReference type="PROSITE" id="PS51371">
    <property type="entry name" value="CBS"/>
    <property type="match status" value="1"/>
</dbReference>
<keyword evidence="6 14" id="KW-0479">Metal-binding</keyword>
<feature type="binding site" evidence="16">
    <location>
        <position position="166"/>
    </location>
    <ligand>
        <name>Zn(2+)</name>
        <dbReference type="ChEBI" id="CHEBI:29105"/>
        <note>catalytic</note>
    </ligand>
</feature>
<dbReference type="InterPro" id="IPR046342">
    <property type="entry name" value="CBS_dom_sf"/>
</dbReference>
<keyword evidence="20" id="KW-1185">Reference proteome</keyword>
<reference evidence="19 20" key="1">
    <citation type="submission" date="2019-06" db="EMBL/GenBank/DDBJ databases">
        <title>Sequencing the genomes of 1000 actinobacteria strains.</title>
        <authorList>
            <person name="Klenk H.-P."/>
        </authorList>
    </citation>
    <scope>NUCLEOTIDE SEQUENCE [LARGE SCALE GENOMIC DNA]</scope>
    <source>
        <strain evidence="19 20">DSM 102200</strain>
    </source>
</reference>
<evidence type="ECO:0000256" key="14">
    <source>
        <dbReference type="PIRNR" id="PIRNR006404"/>
    </source>
</evidence>
<dbReference type="SUPFAM" id="SSF54631">
    <property type="entry name" value="CBS-domain pair"/>
    <property type="match status" value="1"/>
</dbReference>
<feature type="transmembrane region" description="Helical" evidence="14">
    <location>
        <begin position="47"/>
        <end position="67"/>
    </location>
</feature>
<dbReference type="CDD" id="cd06164">
    <property type="entry name" value="S2P-M50_SpoIVFB_CBS"/>
    <property type="match status" value="1"/>
</dbReference>
<dbReference type="PANTHER" id="PTHR39188">
    <property type="entry name" value="MEMBRANE-ASSOCIATED ZINC METALLOPROTEASE M50B"/>
    <property type="match status" value="1"/>
</dbReference>
<comment type="subcellular location">
    <subcellularLocation>
        <location evidence="1 14">Cell membrane</location>
        <topology evidence="1 14">Multi-pass membrane protein</topology>
    </subcellularLocation>
</comment>
<gene>
    <name evidence="19" type="ORF">FB559_8626</name>
</gene>
<comment type="cofactor">
    <cofactor evidence="14 16">
        <name>Zn(2+)</name>
        <dbReference type="ChEBI" id="CHEBI:29105"/>
    </cofactor>
    <text evidence="14 16">Binds 1 zinc ion per subunit.</text>
</comment>
<evidence type="ECO:0000256" key="2">
    <source>
        <dbReference type="ARBA" id="ARBA00007931"/>
    </source>
</evidence>
<sequence>MNDTFRLGRIVGVRVGVNWTVLVVFTLLAYGLGAERLPQSYKGLHPVMYILGGLFTAAAFLASLLAHELAHAIVARRNGLTVEGITLWLLGGVARFEGEPESPGAELRIAGSGPLVSLLLGMLLAGASAVLLVAGMNGMVAGCIAWLAAINVVLALFNVIPAAPLDGGRLVHALLWRLSGDRTQATLRTALAGRGFGWIAMVAGFYLSLWTFSGLWLILIGWFLIAAASLEAGQARVQARLDGITIGRVMTPDPFTVPGSMTAAEFLREMLPRHRHTAYPLLEDGVVRGIVTAERIRGQEPGAPIGAVVEDAERTGAQTSLADLVPKLAHGRLLVFEGERLVGIVTPRDLARALERLPGPG</sequence>
<keyword evidence="13 14" id="KW-0472">Membrane</keyword>
<dbReference type="InterPro" id="IPR016483">
    <property type="entry name" value="UCP006404_Pept_M50_CBS"/>
</dbReference>
<evidence type="ECO:0000256" key="5">
    <source>
        <dbReference type="ARBA" id="ARBA00022692"/>
    </source>
</evidence>
<feature type="transmembrane region" description="Helical" evidence="14">
    <location>
        <begin position="12"/>
        <end position="32"/>
    </location>
</feature>
<feature type="domain" description="CBS" evidence="18">
    <location>
        <begin position="250"/>
        <end position="308"/>
    </location>
</feature>
<comment type="caution">
    <text evidence="19">The sequence shown here is derived from an EMBL/GenBank/DDBJ whole genome shotgun (WGS) entry which is preliminary data.</text>
</comment>
<keyword evidence="5 14" id="KW-0812">Transmembrane</keyword>
<keyword evidence="8 14" id="KW-0378">Hydrolase</keyword>
<evidence type="ECO:0000313" key="20">
    <source>
        <dbReference type="Proteomes" id="UP000316096"/>
    </source>
</evidence>
<evidence type="ECO:0000256" key="11">
    <source>
        <dbReference type="ARBA" id="ARBA00023049"/>
    </source>
</evidence>
<evidence type="ECO:0000256" key="15">
    <source>
        <dbReference type="PIRSR" id="PIRSR006404-1"/>
    </source>
</evidence>
<evidence type="ECO:0000256" key="1">
    <source>
        <dbReference type="ARBA" id="ARBA00004651"/>
    </source>
</evidence>
<dbReference type="GO" id="GO:0008237">
    <property type="term" value="F:metallopeptidase activity"/>
    <property type="evidence" value="ECO:0007669"/>
    <property type="project" value="UniProtKB-UniRule"/>
</dbReference>
<evidence type="ECO:0000256" key="9">
    <source>
        <dbReference type="ARBA" id="ARBA00022833"/>
    </source>
</evidence>
<dbReference type="InterPro" id="IPR000644">
    <property type="entry name" value="CBS_dom"/>
</dbReference>
<keyword evidence="9 14" id="KW-0862">Zinc</keyword>
<dbReference type="GO" id="GO:0046872">
    <property type="term" value="F:metal ion binding"/>
    <property type="evidence" value="ECO:0007669"/>
    <property type="project" value="UniProtKB-UniRule"/>
</dbReference>
<keyword evidence="7" id="KW-0677">Repeat</keyword>
<dbReference type="PIRSF" id="PIRSF006404">
    <property type="entry name" value="UCP006404_Pept_M50_CBS"/>
    <property type="match status" value="1"/>
</dbReference>
<evidence type="ECO:0000259" key="18">
    <source>
        <dbReference type="PROSITE" id="PS51371"/>
    </source>
</evidence>
<proteinExistence type="inferred from homology"/>
<dbReference type="PANTHER" id="PTHR39188:SF3">
    <property type="entry name" value="STAGE IV SPORULATION PROTEIN FB"/>
    <property type="match status" value="1"/>
</dbReference>
<dbReference type="Proteomes" id="UP000316096">
    <property type="component" value="Unassembled WGS sequence"/>
</dbReference>
<keyword evidence="11 14" id="KW-0482">Metalloprotease</keyword>
<dbReference type="OrthoDB" id="9781963at2"/>
<keyword evidence="12 17" id="KW-0129">CBS domain</keyword>
<feature type="binding site" evidence="16">
    <location>
        <position position="71"/>
    </location>
    <ligand>
        <name>Zn(2+)</name>
        <dbReference type="ChEBI" id="CHEBI:29105"/>
        <note>catalytic</note>
    </ligand>
</feature>
<dbReference type="EMBL" id="VFOZ01000003">
    <property type="protein sequence ID" value="TQL88014.1"/>
    <property type="molecule type" value="Genomic_DNA"/>
</dbReference>
<dbReference type="Pfam" id="PF00571">
    <property type="entry name" value="CBS"/>
    <property type="match status" value="2"/>
</dbReference>
<evidence type="ECO:0000256" key="16">
    <source>
        <dbReference type="PIRSR" id="PIRSR006404-2"/>
    </source>
</evidence>
<feature type="transmembrane region" description="Helical" evidence="14">
    <location>
        <begin position="115"/>
        <end position="133"/>
    </location>
</feature>
<evidence type="ECO:0000313" key="19">
    <source>
        <dbReference type="EMBL" id="TQL88014.1"/>
    </source>
</evidence>
<evidence type="ECO:0000256" key="17">
    <source>
        <dbReference type="PROSITE-ProRule" id="PRU00703"/>
    </source>
</evidence>
<feature type="transmembrane region" description="Helical" evidence="14">
    <location>
        <begin position="213"/>
        <end position="230"/>
    </location>
</feature>
<name>A0A543BT51_9ACTN</name>
<evidence type="ECO:0000256" key="6">
    <source>
        <dbReference type="ARBA" id="ARBA00022723"/>
    </source>
</evidence>
<dbReference type="AlphaFoldDB" id="A0A543BT51"/>
<dbReference type="RefSeq" id="WP_141963717.1">
    <property type="nucleotide sequence ID" value="NZ_VFOZ01000003.1"/>
</dbReference>
<dbReference type="Pfam" id="PF02163">
    <property type="entry name" value="Peptidase_M50"/>
    <property type="match status" value="2"/>
</dbReference>
<keyword evidence="4 14" id="KW-0645">Protease</keyword>
<dbReference type="InterPro" id="IPR008915">
    <property type="entry name" value="Peptidase_M50"/>
</dbReference>
<comment type="similarity">
    <text evidence="2 14">Belongs to the peptidase M50B family.</text>
</comment>
<feature type="active site" evidence="15">
    <location>
        <position position="68"/>
    </location>
</feature>
<protein>
    <recommendedName>
        <fullName evidence="14">Zinc metalloprotease</fullName>
    </recommendedName>
</protein>
<accession>A0A543BT51</accession>
<keyword evidence="3 14" id="KW-1003">Cell membrane</keyword>
<evidence type="ECO:0000256" key="8">
    <source>
        <dbReference type="ARBA" id="ARBA00022801"/>
    </source>
</evidence>
<evidence type="ECO:0000256" key="12">
    <source>
        <dbReference type="ARBA" id="ARBA00023122"/>
    </source>
</evidence>
<dbReference type="GO" id="GO:0006508">
    <property type="term" value="P:proteolysis"/>
    <property type="evidence" value="ECO:0007669"/>
    <property type="project" value="UniProtKB-KW"/>
</dbReference>
<evidence type="ECO:0000256" key="13">
    <source>
        <dbReference type="ARBA" id="ARBA00023136"/>
    </source>
</evidence>